<dbReference type="AlphaFoldDB" id="F2L0N0"/>
<reference key="2">
    <citation type="submission" date="2011-03" db="EMBL/GenBank/DDBJ databases">
        <title>Complete genome sequence of the thermoacidophilic crenarchaeon Thermoproteus uzoniensis 768-20.</title>
        <authorList>
            <person name="Mardanov A.V."/>
            <person name="Gumerov V.M."/>
            <person name="Beletsky A.V."/>
            <person name="Prokofeva M.I."/>
            <person name="Bonch-Osmolovskaya E.A."/>
            <person name="Ravin N.V."/>
            <person name="Skryabin K.G."/>
        </authorList>
    </citation>
    <scope>NUCLEOTIDE SEQUENCE</scope>
    <source>
        <strain>768-20</strain>
    </source>
</reference>
<dbReference type="eggNOG" id="arCOG01191">
    <property type="taxonomic scope" value="Archaea"/>
</dbReference>
<sequence>MTRLEEYEALVERSRRFYESATAQLERGFYDLAAFSLEQSLQLYLKAMLLKLGADYPRTHSVRRLLEMIHRLTGDAELQEAALRLSVELSLLEDAYITARYVPKEFTKEEVERLKKAVDEVRSVVGRAVDRRGQEEDRGT</sequence>
<proteinExistence type="predicted"/>
<dbReference type="Gene3D" id="1.20.120.330">
    <property type="entry name" value="Nucleotidyltransferases domain 2"/>
    <property type="match status" value="1"/>
</dbReference>
<gene>
    <name evidence="2" type="ordered locus">TUZN_0002</name>
</gene>
<dbReference type="Pfam" id="PF05168">
    <property type="entry name" value="HEPN"/>
    <property type="match status" value="1"/>
</dbReference>
<evidence type="ECO:0000313" key="3">
    <source>
        <dbReference type="Proteomes" id="UP000008138"/>
    </source>
</evidence>
<dbReference type="EMBL" id="CP002590">
    <property type="protein sequence ID" value="AEA11509.1"/>
    <property type="molecule type" value="Genomic_DNA"/>
</dbReference>
<keyword evidence="3" id="KW-1185">Reference proteome</keyword>
<evidence type="ECO:0000259" key="1">
    <source>
        <dbReference type="PROSITE" id="PS50910"/>
    </source>
</evidence>
<dbReference type="GeneID" id="10359558"/>
<dbReference type="KEGG" id="tuz:TUZN_0002"/>
<accession>F2L0N0</accession>
<dbReference type="OrthoDB" id="101044at2157"/>
<evidence type="ECO:0000313" key="2">
    <source>
        <dbReference type="EMBL" id="AEA11509.1"/>
    </source>
</evidence>
<dbReference type="InterPro" id="IPR007842">
    <property type="entry name" value="HEPN_dom"/>
</dbReference>
<organism evidence="2 3">
    <name type="scientific">Thermoproteus uzoniensis (strain 768-20)</name>
    <dbReference type="NCBI Taxonomy" id="999630"/>
    <lineage>
        <taxon>Archaea</taxon>
        <taxon>Thermoproteota</taxon>
        <taxon>Thermoprotei</taxon>
        <taxon>Thermoproteales</taxon>
        <taxon>Thermoproteaceae</taxon>
        <taxon>Thermoproteus</taxon>
    </lineage>
</organism>
<dbReference type="Proteomes" id="UP000008138">
    <property type="component" value="Chromosome"/>
</dbReference>
<dbReference type="SUPFAM" id="SSF81593">
    <property type="entry name" value="Nucleotidyltransferase substrate binding subunit/domain"/>
    <property type="match status" value="1"/>
</dbReference>
<dbReference type="SMART" id="SM00748">
    <property type="entry name" value="HEPN"/>
    <property type="match status" value="1"/>
</dbReference>
<dbReference type="STRING" id="999630.TUZN_0002"/>
<dbReference type="RefSeq" id="WP_013678845.1">
    <property type="nucleotide sequence ID" value="NC_015315.1"/>
</dbReference>
<feature type="domain" description="HEPN" evidence="1">
    <location>
        <begin position="11"/>
        <end position="121"/>
    </location>
</feature>
<dbReference type="PROSITE" id="PS50910">
    <property type="entry name" value="HEPN"/>
    <property type="match status" value="1"/>
</dbReference>
<name>F2L0N0_THEU7</name>
<protein>
    <submittedName>
        <fullName evidence="2">HEPN domain protein</fullName>
    </submittedName>
</protein>
<dbReference type="HOGENOM" id="CLU_123170_1_0_2"/>
<reference evidence="2 3" key="1">
    <citation type="journal article" date="2011" name="J. Bacteriol.">
        <title>Complete genome sequence of the thermoacidophilic crenarchaeon Thermoproteus uzoniensis 768-20.</title>
        <authorList>
            <person name="Mardanov A.V."/>
            <person name="Gumerov V.M."/>
            <person name="Beletsky A.V."/>
            <person name="Prokofeva M.I."/>
            <person name="Bonch-Osmolovskaya E.A."/>
            <person name="Ravin N.V."/>
            <person name="Skryabin K.G."/>
        </authorList>
    </citation>
    <scope>NUCLEOTIDE SEQUENCE [LARGE SCALE GENOMIC DNA]</scope>
    <source>
        <strain evidence="2 3">768-20</strain>
    </source>
</reference>